<proteinExistence type="predicted"/>
<reference evidence="1 2" key="1">
    <citation type="submission" date="2018-01" db="EMBL/GenBank/DDBJ databases">
        <title>Harnessing the power of phylogenomics to disentangle the directionality and signatures of interkingdom host jumping in the parasitic fungal genus Tolypocladium.</title>
        <authorList>
            <person name="Quandt C.A."/>
            <person name="Patterson W."/>
            <person name="Spatafora J.W."/>
        </authorList>
    </citation>
    <scope>NUCLEOTIDE SEQUENCE [LARGE SCALE GENOMIC DNA]</scope>
    <source>
        <strain evidence="1 2">NRBC 100945</strain>
    </source>
</reference>
<gene>
    <name evidence="1" type="ORF">TPAR_06453</name>
</gene>
<organism evidence="1 2">
    <name type="scientific">Tolypocladium paradoxum</name>
    <dbReference type="NCBI Taxonomy" id="94208"/>
    <lineage>
        <taxon>Eukaryota</taxon>
        <taxon>Fungi</taxon>
        <taxon>Dikarya</taxon>
        <taxon>Ascomycota</taxon>
        <taxon>Pezizomycotina</taxon>
        <taxon>Sordariomycetes</taxon>
        <taxon>Hypocreomycetidae</taxon>
        <taxon>Hypocreales</taxon>
        <taxon>Ophiocordycipitaceae</taxon>
        <taxon>Tolypocladium</taxon>
    </lineage>
</organism>
<accession>A0A2S4KT51</accession>
<sequence>MPLECSRSEVTDAQQRPSAMLIAELATRRVLTWWSRPPLAITSVTRPPRRQRKRERQHEV</sequence>
<dbReference type="EMBL" id="PKSG01000696">
    <property type="protein sequence ID" value="POR33359.1"/>
    <property type="molecule type" value="Genomic_DNA"/>
</dbReference>
<evidence type="ECO:0000313" key="1">
    <source>
        <dbReference type="EMBL" id="POR33359.1"/>
    </source>
</evidence>
<dbReference type="OrthoDB" id="5979581at2759"/>
<dbReference type="Proteomes" id="UP000237481">
    <property type="component" value="Unassembled WGS sequence"/>
</dbReference>
<keyword evidence="2" id="KW-1185">Reference proteome</keyword>
<comment type="caution">
    <text evidence="1">The sequence shown here is derived from an EMBL/GenBank/DDBJ whole genome shotgun (WGS) entry which is preliminary data.</text>
</comment>
<evidence type="ECO:0000313" key="2">
    <source>
        <dbReference type="Proteomes" id="UP000237481"/>
    </source>
</evidence>
<dbReference type="AlphaFoldDB" id="A0A2S4KT51"/>
<protein>
    <submittedName>
        <fullName evidence="1">Uncharacterized protein</fullName>
    </submittedName>
</protein>
<name>A0A2S4KT51_9HYPO</name>